<dbReference type="AlphaFoldDB" id="A0A0A9EKG6"/>
<accession>A0A0A9EKG6</accession>
<evidence type="ECO:0000313" key="1">
    <source>
        <dbReference type="EMBL" id="JAD99498.1"/>
    </source>
</evidence>
<protein>
    <submittedName>
        <fullName evidence="1">Uncharacterized protein</fullName>
    </submittedName>
</protein>
<name>A0A0A9EKG6_ARUDO</name>
<reference evidence="1" key="1">
    <citation type="submission" date="2014-09" db="EMBL/GenBank/DDBJ databases">
        <authorList>
            <person name="Magalhaes I.L.F."/>
            <person name="Oliveira U."/>
            <person name="Santos F.R."/>
            <person name="Vidigal T.H.D.A."/>
            <person name="Brescovit A.D."/>
            <person name="Santos A.J."/>
        </authorList>
    </citation>
    <scope>NUCLEOTIDE SEQUENCE</scope>
    <source>
        <tissue evidence="1">Shoot tissue taken approximately 20 cm above the soil surface</tissue>
    </source>
</reference>
<sequence>MVAEFLLSKDEEPHGRDAVRLQCPFEPIDVAAGLVVERHFLNHARAIYRCGKHSNTGAQMNRGGA</sequence>
<reference evidence="1" key="2">
    <citation type="journal article" date="2015" name="Data Brief">
        <title>Shoot transcriptome of the giant reed, Arundo donax.</title>
        <authorList>
            <person name="Barrero R.A."/>
            <person name="Guerrero F.D."/>
            <person name="Moolhuijzen P."/>
            <person name="Goolsby J.A."/>
            <person name="Tidwell J."/>
            <person name="Bellgard S.E."/>
            <person name="Bellgard M.I."/>
        </authorList>
    </citation>
    <scope>NUCLEOTIDE SEQUENCE</scope>
    <source>
        <tissue evidence="1">Shoot tissue taken approximately 20 cm above the soil surface</tissue>
    </source>
</reference>
<proteinExistence type="predicted"/>
<organism evidence="1">
    <name type="scientific">Arundo donax</name>
    <name type="common">Giant reed</name>
    <name type="synonym">Donax arundinaceus</name>
    <dbReference type="NCBI Taxonomy" id="35708"/>
    <lineage>
        <taxon>Eukaryota</taxon>
        <taxon>Viridiplantae</taxon>
        <taxon>Streptophyta</taxon>
        <taxon>Embryophyta</taxon>
        <taxon>Tracheophyta</taxon>
        <taxon>Spermatophyta</taxon>
        <taxon>Magnoliopsida</taxon>
        <taxon>Liliopsida</taxon>
        <taxon>Poales</taxon>
        <taxon>Poaceae</taxon>
        <taxon>PACMAD clade</taxon>
        <taxon>Arundinoideae</taxon>
        <taxon>Arundineae</taxon>
        <taxon>Arundo</taxon>
    </lineage>
</organism>
<dbReference type="EMBL" id="GBRH01198397">
    <property type="protein sequence ID" value="JAD99498.1"/>
    <property type="molecule type" value="Transcribed_RNA"/>
</dbReference>